<gene>
    <name evidence="7" type="ORF">B0A62_01570</name>
    <name evidence="6" type="ORF">IW20_00075</name>
</gene>
<dbReference type="Gene3D" id="1.10.439.10">
    <property type="entry name" value="Penicillin Amidohydrolase, domain 1"/>
    <property type="match status" value="1"/>
</dbReference>
<feature type="active site" description="Nucleophile" evidence="4">
    <location>
        <position position="248"/>
    </location>
</feature>
<organism evidence="6 8">
    <name type="scientific">Flavobacterium hydatis</name>
    <name type="common">Cytophaga aquatilis</name>
    <dbReference type="NCBI Taxonomy" id="991"/>
    <lineage>
        <taxon>Bacteria</taxon>
        <taxon>Pseudomonadati</taxon>
        <taxon>Bacteroidota</taxon>
        <taxon>Flavobacteriia</taxon>
        <taxon>Flavobacteriales</taxon>
        <taxon>Flavobacteriaceae</taxon>
        <taxon>Flavobacterium</taxon>
    </lineage>
</organism>
<dbReference type="InterPro" id="IPR043147">
    <property type="entry name" value="Penicillin_amidase_A-knob"/>
</dbReference>
<evidence type="ECO:0000256" key="4">
    <source>
        <dbReference type="PIRSR" id="PIRSR001227-1"/>
    </source>
</evidence>
<dbReference type="AlphaFoldDB" id="A0A086AU27"/>
<feature type="binding site" evidence="5">
    <location>
        <position position="457"/>
    </location>
    <ligand>
        <name>Ca(2+)</name>
        <dbReference type="ChEBI" id="CHEBI:29108"/>
    </ligand>
</feature>
<dbReference type="eggNOG" id="COG2366">
    <property type="taxonomic scope" value="Bacteria"/>
</dbReference>
<dbReference type="InterPro" id="IPR023343">
    <property type="entry name" value="Penicillin_amidase_dom1"/>
</dbReference>
<dbReference type="GO" id="GO:0016811">
    <property type="term" value="F:hydrolase activity, acting on carbon-nitrogen (but not peptide) bonds, in linear amides"/>
    <property type="evidence" value="ECO:0007669"/>
    <property type="project" value="InterPro"/>
</dbReference>
<proteinExistence type="inferred from homology"/>
<dbReference type="InterPro" id="IPR002692">
    <property type="entry name" value="S45"/>
</dbReference>
<dbReference type="EMBL" id="MUGY01000001">
    <property type="protein sequence ID" value="OXA98517.1"/>
    <property type="molecule type" value="Genomic_DNA"/>
</dbReference>
<dbReference type="InterPro" id="IPR029055">
    <property type="entry name" value="Ntn_hydrolases_N"/>
</dbReference>
<dbReference type="CDD" id="cd03747">
    <property type="entry name" value="Ntn_PGA_like"/>
    <property type="match status" value="1"/>
</dbReference>
<dbReference type="InterPro" id="IPR043146">
    <property type="entry name" value="Penicillin_amidase_N_B-knob"/>
</dbReference>
<evidence type="ECO:0000256" key="1">
    <source>
        <dbReference type="ARBA" id="ARBA00006586"/>
    </source>
</evidence>
<comment type="cofactor">
    <cofactor evidence="5">
        <name>Ca(2+)</name>
        <dbReference type="ChEBI" id="CHEBI:29108"/>
    </cofactor>
    <text evidence="5">Binds 1 Ca(2+) ion per dimer.</text>
</comment>
<dbReference type="InterPro" id="IPR014395">
    <property type="entry name" value="Pen/GL7ACA/AHL_acylase"/>
</dbReference>
<keyword evidence="3" id="KW-0865">Zymogen</keyword>
<feature type="binding site" evidence="5">
    <location>
        <position position="323"/>
    </location>
    <ligand>
        <name>Ca(2+)</name>
        <dbReference type="ChEBI" id="CHEBI:29108"/>
    </ligand>
</feature>
<dbReference type="Gene3D" id="2.30.120.10">
    <property type="match status" value="1"/>
</dbReference>
<dbReference type="PANTHER" id="PTHR34218">
    <property type="entry name" value="PEPTIDASE S45 PENICILLIN AMIDASE"/>
    <property type="match status" value="1"/>
</dbReference>
<dbReference type="MEROPS" id="S45.003"/>
<dbReference type="STRING" id="991.IW20_00075"/>
<dbReference type="RefSeq" id="WP_035617249.1">
    <property type="nucleotide sequence ID" value="NZ_JBEWQG010000016.1"/>
</dbReference>
<dbReference type="GO" id="GO:0046872">
    <property type="term" value="F:metal ion binding"/>
    <property type="evidence" value="ECO:0007669"/>
    <property type="project" value="UniProtKB-KW"/>
</dbReference>
<sequence>MKKIKKILLVLFLILVVLGIGLCTYIFHLKPKYEGEVKLKNIQKETTVYFDDFGVPHIYANSQKEAMTVLGYVHAQDRLWQMELMRRIASGRLSEIFGSVMLKNDKFFSGLGIEEASAKAIAQLDKNSQSYQLTLAYLDGINQYLDEGVTPIEFQLVGVKKEKFTIKDVYNIFGYMSFSFAMAQKTDPLMTDIRNKYGSEYLKDLGLNGEFNTTQIRNAKENPEEFAAISKSVASLLEKSPIPPFIGSNSWVVSPQKTKNGKVIFANDPHIGFSQPGTWYEAHIITPDFELYGCYLAGTPYPLLGHNRDYAYGLTMFENDDIDFYQEENKSGDDNEYKIPNGFAKYETRKKVIKVKDSSDVVVDVKISRHGPVMNGLIEDLKNNNKPIAMSWVYTQQPIKILDAVYGLSHAKNKNDFKKAVSLVAAPGLNVMYGDAKGNVGWWATGTLYKHNKGVNPNFILDGASGKDDIAEYLDFSKNPSAENPKWGYVYSANNQPEAIDGFLYPGYYLPEDRAKRITQLLDAKSDWDKESISKMIFDNTSSVSPTVVQNLLLNMKNESLTANEKQALSILKEWKGTNNLEDVAPTIYNKWIYAYLKNTFEDELDKENFKNFLETHLVKQIIAKQIQNDNSVWWDNILTKNVKETKKDILEKSFHEAIAGLEKQLGNTVQDWKWEKVHTVEYHHPLGQVAALRGIFNAGPFAVSGSTEVINNQFFDFTDKGVYDVKGGPSTRRIIDFSDIENSWSILPTGQSGNPFSKHYTDQAELYNAGKFRKMKLNREEIVKTSTKLVFKPR</sequence>
<dbReference type="Proteomes" id="UP000198424">
    <property type="component" value="Unassembled WGS sequence"/>
</dbReference>
<comment type="similarity">
    <text evidence="1">Belongs to the peptidase S45 family.</text>
</comment>
<dbReference type="OrthoDB" id="9759796at2"/>
<name>A0A086AU27_FLAHY</name>
<evidence type="ECO:0000313" key="8">
    <source>
        <dbReference type="Proteomes" id="UP000028712"/>
    </source>
</evidence>
<dbReference type="PIRSF" id="PIRSF001227">
    <property type="entry name" value="Pen_acylase"/>
    <property type="match status" value="1"/>
</dbReference>
<reference evidence="7 9" key="2">
    <citation type="submission" date="2016-11" db="EMBL/GenBank/DDBJ databases">
        <title>Whole genomes of Flavobacteriaceae.</title>
        <authorList>
            <person name="Stine C."/>
            <person name="Li C."/>
            <person name="Tadesse D."/>
        </authorList>
    </citation>
    <scope>NUCLEOTIDE SEQUENCE [LARGE SCALE GENOMIC DNA]</scope>
    <source>
        <strain evidence="7 9">ATCC 29551</strain>
    </source>
</reference>
<dbReference type="SUPFAM" id="SSF56235">
    <property type="entry name" value="N-terminal nucleophile aminohydrolases (Ntn hydrolases)"/>
    <property type="match status" value="1"/>
</dbReference>
<dbReference type="GO" id="GO:0017000">
    <property type="term" value="P:antibiotic biosynthetic process"/>
    <property type="evidence" value="ECO:0007669"/>
    <property type="project" value="InterPro"/>
</dbReference>
<keyword evidence="9" id="KW-1185">Reference proteome</keyword>
<keyword evidence="5" id="KW-0106">Calcium</keyword>
<dbReference type="Pfam" id="PF01804">
    <property type="entry name" value="Penicil_amidase"/>
    <property type="match status" value="1"/>
</dbReference>
<reference evidence="6 8" key="1">
    <citation type="submission" date="2014-07" db="EMBL/GenBank/DDBJ databases">
        <title>Genome of Flavobacterium hydatis DSM 2063.</title>
        <authorList>
            <person name="Pipes S.E."/>
            <person name="Stropko S.J."/>
            <person name="Newman J.D."/>
        </authorList>
    </citation>
    <scope>NUCLEOTIDE SEQUENCE [LARGE SCALE GENOMIC DNA]</scope>
    <source>
        <strain evidence="6 8">DSM 2063</strain>
    </source>
</reference>
<evidence type="ECO:0000313" key="9">
    <source>
        <dbReference type="Proteomes" id="UP000198424"/>
    </source>
</evidence>
<dbReference type="Proteomes" id="UP000028712">
    <property type="component" value="Unassembled WGS sequence"/>
</dbReference>
<feature type="binding site" evidence="5">
    <location>
        <position position="320"/>
    </location>
    <ligand>
        <name>Ca(2+)</name>
        <dbReference type="ChEBI" id="CHEBI:29108"/>
    </ligand>
</feature>
<dbReference type="Gene3D" id="3.60.20.10">
    <property type="entry name" value="Glutamine Phosphoribosylpyrophosphate, subunit 1, domain 1"/>
    <property type="match status" value="1"/>
</dbReference>
<evidence type="ECO:0000313" key="7">
    <source>
        <dbReference type="EMBL" id="OXA98517.1"/>
    </source>
</evidence>
<dbReference type="PANTHER" id="PTHR34218:SF5">
    <property type="entry name" value="PENICILLIN ACYLASE FAMILY PROTEIN"/>
    <property type="match status" value="1"/>
</dbReference>
<comment type="caution">
    <text evidence="6">The sequence shown here is derived from an EMBL/GenBank/DDBJ whole genome shotgun (WGS) entry which is preliminary data.</text>
</comment>
<evidence type="ECO:0000313" key="6">
    <source>
        <dbReference type="EMBL" id="KFF20191.1"/>
    </source>
</evidence>
<dbReference type="EMBL" id="JPRM01000001">
    <property type="protein sequence ID" value="KFF20191.1"/>
    <property type="molecule type" value="Genomic_DNA"/>
</dbReference>
<evidence type="ECO:0000256" key="3">
    <source>
        <dbReference type="ARBA" id="ARBA00023145"/>
    </source>
</evidence>
<evidence type="ECO:0000256" key="5">
    <source>
        <dbReference type="PIRSR" id="PIRSR001227-2"/>
    </source>
</evidence>
<accession>A0A086AU27</accession>
<protein>
    <submittedName>
        <fullName evidence="7">Penicillin acylase family protein</fullName>
    </submittedName>
    <submittedName>
        <fullName evidence="6">Penicillin amidase</fullName>
    </submittedName>
</protein>
<keyword evidence="2" id="KW-0378">Hydrolase</keyword>
<dbReference type="Gene3D" id="1.10.1400.10">
    <property type="match status" value="1"/>
</dbReference>
<evidence type="ECO:0000256" key="2">
    <source>
        <dbReference type="ARBA" id="ARBA00022801"/>
    </source>
</evidence>
<keyword evidence="5" id="KW-0479">Metal-binding</keyword>